<name>A0A803VBP8_FICAL</name>
<feature type="region of interest" description="Disordered" evidence="1">
    <location>
        <begin position="1"/>
        <end position="142"/>
    </location>
</feature>
<dbReference type="AlphaFoldDB" id="A0A803VBP8"/>
<dbReference type="Proteomes" id="UP000016665">
    <property type="component" value="Linkage group LGE22"/>
</dbReference>
<evidence type="ECO:0000313" key="2">
    <source>
        <dbReference type="Ensembl" id="ENSFALP00000020154.1"/>
    </source>
</evidence>
<evidence type="ECO:0000313" key="3">
    <source>
        <dbReference type="Proteomes" id="UP000016665"/>
    </source>
</evidence>
<proteinExistence type="predicted"/>
<dbReference type="Ensembl" id="ENSFALT00000033001.1">
    <property type="protein sequence ID" value="ENSFALP00000020154.1"/>
    <property type="gene ID" value="ENSFALG00000027248.1"/>
</dbReference>
<evidence type="ECO:0000256" key="1">
    <source>
        <dbReference type="SAM" id="MobiDB-lite"/>
    </source>
</evidence>
<reference evidence="3" key="1">
    <citation type="journal article" date="2012" name="Nature">
        <title>The genomic landscape of species divergence in Ficedula flycatchers.</title>
        <authorList>
            <person name="Ellegren H."/>
            <person name="Smeds L."/>
            <person name="Burri R."/>
            <person name="Olason P.I."/>
            <person name="Backstrom N."/>
            <person name="Kawakami T."/>
            <person name="Kunstner A."/>
            <person name="Makinen H."/>
            <person name="Nadachowska-Brzyska K."/>
            <person name="Qvarnstrom A."/>
            <person name="Uebbing S."/>
            <person name="Wolf J.B."/>
        </authorList>
    </citation>
    <scope>NUCLEOTIDE SEQUENCE [LARGE SCALE GENOMIC DNA]</scope>
</reference>
<feature type="compositionally biased region" description="Gly residues" evidence="1">
    <location>
        <begin position="28"/>
        <end position="38"/>
    </location>
</feature>
<keyword evidence="3" id="KW-1185">Reference proteome</keyword>
<protein>
    <submittedName>
        <fullName evidence="2">Uncharacterized protein</fullName>
    </submittedName>
</protein>
<organism evidence="2 3">
    <name type="scientific">Ficedula albicollis</name>
    <name type="common">Collared flycatcher</name>
    <name type="synonym">Muscicapa albicollis</name>
    <dbReference type="NCBI Taxonomy" id="59894"/>
    <lineage>
        <taxon>Eukaryota</taxon>
        <taxon>Metazoa</taxon>
        <taxon>Chordata</taxon>
        <taxon>Craniata</taxon>
        <taxon>Vertebrata</taxon>
        <taxon>Euteleostomi</taxon>
        <taxon>Archelosauria</taxon>
        <taxon>Archosauria</taxon>
        <taxon>Dinosauria</taxon>
        <taxon>Saurischia</taxon>
        <taxon>Theropoda</taxon>
        <taxon>Coelurosauria</taxon>
        <taxon>Aves</taxon>
        <taxon>Neognathae</taxon>
        <taxon>Neoaves</taxon>
        <taxon>Telluraves</taxon>
        <taxon>Australaves</taxon>
        <taxon>Passeriformes</taxon>
        <taxon>Muscicapidae</taxon>
        <taxon>Ficedula</taxon>
    </lineage>
</organism>
<feature type="compositionally biased region" description="Basic and acidic residues" evidence="1">
    <location>
        <begin position="1"/>
        <end position="16"/>
    </location>
</feature>
<reference evidence="2" key="2">
    <citation type="submission" date="2025-08" db="UniProtKB">
        <authorList>
            <consortium name="Ensembl"/>
        </authorList>
    </citation>
    <scope>IDENTIFICATION</scope>
</reference>
<feature type="compositionally biased region" description="Basic and acidic residues" evidence="1">
    <location>
        <begin position="44"/>
        <end position="58"/>
    </location>
</feature>
<accession>A0A803VBP8</accession>
<reference evidence="2" key="3">
    <citation type="submission" date="2025-09" db="UniProtKB">
        <authorList>
            <consortium name="Ensembl"/>
        </authorList>
    </citation>
    <scope>IDENTIFICATION</scope>
</reference>
<sequence length="219" mass="23588">IPRVPPLREPHSRDGDPGTPQSPVPGMGIRGWGSGQGWGSRNSPEPRSRDGDQGRDGDPGTPQSPPRSRDGDPGTPQSPVPGMGIQELPRAPFQGWGSRNSPEPRSRDGDPGTPQSPVPGMGIQELPRPQEGAGAASGVPWKAERDSCSQDFWWDPPGWCALLITPKSQWGVLQITPKSQWDVLQITPKSRNCSWELGLGVFPSLIRELNLQQGAGLYC</sequence>